<dbReference type="PANTHER" id="PTHR43780">
    <property type="entry name" value="1-AMINOCYCLOPROPANE-1-CARBOXYLATE DEAMINASE-RELATED"/>
    <property type="match status" value="1"/>
</dbReference>
<evidence type="ECO:0000256" key="1">
    <source>
        <dbReference type="ARBA" id="ARBA00001933"/>
    </source>
</evidence>
<evidence type="ECO:0000313" key="8">
    <source>
        <dbReference type="Proteomes" id="UP000427906"/>
    </source>
</evidence>
<gene>
    <name evidence="7" type="ORF">DSCA_23640</name>
</gene>
<evidence type="ECO:0000256" key="4">
    <source>
        <dbReference type="PIRSR" id="PIRSR006278-1"/>
    </source>
</evidence>
<dbReference type="RefSeq" id="WP_155316600.1">
    <property type="nucleotide sequence ID" value="NZ_AP021874.1"/>
</dbReference>
<dbReference type="GO" id="GO:0019148">
    <property type="term" value="F:D-cysteine desulfhydrase activity"/>
    <property type="evidence" value="ECO:0007669"/>
    <property type="project" value="TreeGrafter"/>
</dbReference>
<dbReference type="Pfam" id="PF00291">
    <property type="entry name" value="PALP"/>
    <property type="match status" value="1"/>
</dbReference>
<keyword evidence="8" id="KW-1185">Reference proteome</keyword>
<dbReference type="KEGG" id="dalk:DSCA_23640"/>
<dbReference type="Proteomes" id="UP000427906">
    <property type="component" value="Chromosome"/>
</dbReference>
<accession>A0A5K7YQ50</accession>
<evidence type="ECO:0000256" key="3">
    <source>
        <dbReference type="ARBA" id="ARBA00022898"/>
    </source>
</evidence>
<dbReference type="PIRSF" id="PIRSF006278">
    <property type="entry name" value="ACCD_DCysDesulf"/>
    <property type="match status" value="1"/>
</dbReference>
<dbReference type="InterPro" id="IPR027278">
    <property type="entry name" value="ACCD_DCysDesulf"/>
</dbReference>
<sequence>MIQQDAFPPRITLANTPTPLQKMERLSRQAGVEIFFKRDDFTGSELSGNKVRKLEFILADALQRGADTVITCGGAQSNHCRATALAAVRAGLSSLLLLRTDDPANPPAVSGNILLDRLAGSDVVWISPDQYRARDEVFEREARRLRSEGRHPCIIPEGGSTALGAWGYVAGMAELAADLKRLDGDRVKPTTIVCAAGSGGTLAGLALGARLSGEPVRVVGVNVCDDRDYFVNIIDGICREFDRAWQPHSSAGIPPYDIVDGYVGRGYALSRPEELAAIRDLVRLEGVVLDPVYTGKAYFGMMAELAKAPRVFGERIVFIHTGGLFGLFPIADQFTGLL</sequence>
<dbReference type="NCBIfam" id="TIGR01275">
    <property type="entry name" value="ACC_deam_rel"/>
    <property type="match status" value="1"/>
</dbReference>
<comment type="similarity">
    <text evidence="2">Belongs to the ACC deaminase/D-cysteine desulfhydrase family.</text>
</comment>
<dbReference type="InterPro" id="IPR005966">
    <property type="entry name" value="D-Cys_desShydrase"/>
</dbReference>
<reference evidence="7 8" key="1">
    <citation type="submission" date="2019-11" db="EMBL/GenBank/DDBJ databases">
        <title>Comparative genomics of hydrocarbon-degrading Desulfosarcina strains.</title>
        <authorList>
            <person name="Watanabe M."/>
            <person name="Kojima H."/>
            <person name="Fukui M."/>
        </authorList>
    </citation>
    <scope>NUCLEOTIDE SEQUENCE [LARGE SCALE GENOMIC DNA]</scope>
    <source>
        <strain evidence="7 8">PL12</strain>
    </source>
</reference>
<proteinExistence type="inferred from homology"/>
<evidence type="ECO:0000259" key="6">
    <source>
        <dbReference type="Pfam" id="PF00291"/>
    </source>
</evidence>
<feature type="modified residue" description="N6-(pyridoxal phosphate)lysine" evidence="5">
    <location>
        <position position="50"/>
    </location>
</feature>
<dbReference type="AlphaFoldDB" id="A0A5K7YQ50"/>
<dbReference type="SUPFAM" id="SSF53686">
    <property type="entry name" value="Tryptophan synthase beta subunit-like PLP-dependent enzymes"/>
    <property type="match status" value="1"/>
</dbReference>
<evidence type="ECO:0000313" key="7">
    <source>
        <dbReference type="EMBL" id="BBO68434.1"/>
    </source>
</evidence>
<keyword evidence="3 5" id="KW-0663">Pyridoxal phosphate</keyword>
<dbReference type="Gene3D" id="3.40.50.1100">
    <property type="match status" value="2"/>
</dbReference>
<dbReference type="EMBL" id="AP021874">
    <property type="protein sequence ID" value="BBO68434.1"/>
    <property type="molecule type" value="Genomic_DNA"/>
</dbReference>
<feature type="active site" description="Nucleophile" evidence="4">
    <location>
        <position position="77"/>
    </location>
</feature>
<evidence type="ECO:0000256" key="2">
    <source>
        <dbReference type="ARBA" id="ARBA00008639"/>
    </source>
</evidence>
<dbReference type="PANTHER" id="PTHR43780:SF2">
    <property type="entry name" value="1-AMINOCYCLOPROPANE-1-CARBOXYLATE DEAMINASE-RELATED"/>
    <property type="match status" value="1"/>
</dbReference>
<name>A0A5K7YQ50_9BACT</name>
<protein>
    <submittedName>
        <fullName evidence="7">Putative 1-aminocyclopropane-1-carboxylate deaminase</fullName>
    </submittedName>
</protein>
<dbReference type="OrthoDB" id="9801249at2"/>
<feature type="domain" description="Tryptophan synthase beta chain-like PALP" evidence="6">
    <location>
        <begin position="11"/>
        <end position="322"/>
    </location>
</feature>
<dbReference type="InterPro" id="IPR036052">
    <property type="entry name" value="TrpB-like_PALP_sf"/>
</dbReference>
<evidence type="ECO:0000256" key="5">
    <source>
        <dbReference type="PIRSR" id="PIRSR006278-2"/>
    </source>
</evidence>
<organism evidence="7 8">
    <name type="scientific">Desulfosarcina alkanivorans</name>
    <dbReference type="NCBI Taxonomy" id="571177"/>
    <lineage>
        <taxon>Bacteria</taxon>
        <taxon>Pseudomonadati</taxon>
        <taxon>Thermodesulfobacteriota</taxon>
        <taxon>Desulfobacteria</taxon>
        <taxon>Desulfobacterales</taxon>
        <taxon>Desulfosarcinaceae</taxon>
        <taxon>Desulfosarcina</taxon>
    </lineage>
</organism>
<dbReference type="InterPro" id="IPR001926">
    <property type="entry name" value="TrpB-like_PALP"/>
</dbReference>
<comment type="cofactor">
    <cofactor evidence="1">
        <name>pyridoxal 5'-phosphate</name>
        <dbReference type="ChEBI" id="CHEBI:597326"/>
    </cofactor>
</comment>